<dbReference type="SUPFAM" id="SSF103088">
    <property type="entry name" value="OmpA-like"/>
    <property type="match status" value="1"/>
</dbReference>
<reference evidence="8 9" key="1">
    <citation type="submission" date="2017-04" db="EMBL/GenBank/DDBJ databases">
        <title>Draft genome sequence of Zooshikella ganghwensis VG4 isolated from Red Sea sediments.</title>
        <authorList>
            <person name="Rehman Z."/>
            <person name="Alam I."/>
            <person name="Kamau A."/>
            <person name="Bajic V."/>
            <person name="Leiknes T."/>
        </authorList>
    </citation>
    <scope>NUCLEOTIDE SEQUENCE [LARGE SCALE GENOMIC DNA]</scope>
    <source>
        <strain evidence="8 9">VG4</strain>
    </source>
</reference>
<evidence type="ECO:0000313" key="8">
    <source>
        <dbReference type="EMBL" id="RDH42425.1"/>
    </source>
</evidence>
<dbReference type="InterPro" id="IPR006664">
    <property type="entry name" value="OMP_bac"/>
</dbReference>
<dbReference type="PROSITE" id="PS01068">
    <property type="entry name" value="OMPA_1"/>
    <property type="match status" value="1"/>
</dbReference>
<dbReference type="Gene3D" id="3.30.1330.60">
    <property type="entry name" value="OmpA-like domain"/>
    <property type="match status" value="1"/>
</dbReference>
<dbReference type="Proteomes" id="UP000257039">
    <property type="component" value="Unassembled WGS sequence"/>
</dbReference>
<dbReference type="GO" id="GO:0007155">
    <property type="term" value="P:cell adhesion"/>
    <property type="evidence" value="ECO:0007669"/>
    <property type="project" value="InterPro"/>
</dbReference>
<comment type="subcellular location">
    <subcellularLocation>
        <location evidence="1">Cell outer membrane</location>
    </subcellularLocation>
</comment>
<dbReference type="Pfam" id="PF00691">
    <property type="entry name" value="OmpA"/>
    <property type="match status" value="1"/>
</dbReference>
<accession>A0A4P9VGY2</accession>
<dbReference type="PROSITE" id="PS51123">
    <property type="entry name" value="OMPA_2"/>
    <property type="match status" value="1"/>
</dbReference>
<dbReference type="InterPro" id="IPR003367">
    <property type="entry name" value="Thrombospondin_3-like_rpt"/>
</dbReference>
<dbReference type="SUPFAM" id="SSF103647">
    <property type="entry name" value="TSP type-3 repeat"/>
    <property type="match status" value="1"/>
</dbReference>
<dbReference type="GO" id="GO:0009279">
    <property type="term" value="C:cell outer membrane"/>
    <property type="evidence" value="ECO:0007669"/>
    <property type="project" value="UniProtKB-SubCell"/>
</dbReference>
<dbReference type="PRINTS" id="PR01023">
    <property type="entry name" value="NAFLGMOTY"/>
</dbReference>
<dbReference type="Pfam" id="PF02412">
    <property type="entry name" value="TSP_3"/>
    <property type="match status" value="3"/>
</dbReference>
<dbReference type="InterPro" id="IPR028974">
    <property type="entry name" value="TSP_type-3_rpt"/>
</dbReference>
<dbReference type="PANTHER" id="PTHR30329:SF21">
    <property type="entry name" value="LIPOPROTEIN YIAD-RELATED"/>
    <property type="match status" value="1"/>
</dbReference>
<evidence type="ECO:0000256" key="2">
    <source>
        <dbReference type="ARBA" id="ARBA00022729"/>
    </source>
</evidence>
<organism evidence="8 9">
    <name type="scientific">Zooshikella ganghwensis</name>
    <dbReference type="NCBI Taxonomy" id="202772"/>
    <lineage>
        <taxon>Bacteria</taxon>
        <taxon>Pseudomonadati</taxon>
        <taxon>Pseudomonadota</taxon>
        <taxon>Gammaproteobacteria</taxon>
        <taxon>Oceanospirillales</taxon>
        <taxon>Zooshikellaceae</taxon>
        <taxon>Zooshikella</taxon>
    </lineage>
</organism>
<dbReference type="EMBL" id="NDXW01000001">
    <property type="protein sequence ID" value="RDH42425.1"/>
    <property type="molecule type" value="Genomic_DNA"/>
</dbReference>
<evidence type="ECO:0000259" key="7">
    <source>
        <dbReference type="PROSITE" id="PS51123"/>
    </source>
</evidence>
<evidence type="ECO:0000313" key="9">
    <source>
        <dbReference type="Proteomes" id="UP000257039"/>
    </source>
</evidence>
<dbReference type="InterPro" id="IPR050330">
    <property type="entry name" value="Bact_OuterMem_StrucFunc"/>
</dbReference>
<evidence type="ECO:0000256" key="1">
    <source>
        <dbReference type="ARBA" id="ARBA00004442"/>
    </source>
</evidence>
<feature type="signal peptide" evidence="6">
    <location>
        <begin position="1"/>
        <end position="26"/>
    </location>
</feature>
<dbReference type="GO" id="GO:0005509">
    <property type="term" value="F:calcium ion binding"/>
    <property type="evidence" value="ECO:0007669"/>
    <property type="project" value="InterPro"/>
</dbReference>
<dbReference type="AlphaFoldDB" id="A0A4P9VGY2"/>
<evidence type="ECO:0000256" key="3">
    <source>
        <dbReference type="ARBA" id="ARBA00023136"/>
    </source>
</evidence>
<feature type="domain" description="OmpA-like" evidence="7">
    <location>
        <begin position="163"/>
        <end position="279"/>
    </location>
</feature>
<sequence>MKPSVKSRTLGLFVFLPIFLTGCATNGPWHEDWRNCALVGGGLGAVAGSSADDGEAAAVGALGGALLGGFFCSMIEHDTDDDGVVDSKDKCPATPRGVKVDYNGCPVDSDNDGVPDYRDQCPNTPLNTQVDNRGCTLDSDNDGVANMKDHCPNTPPGVQVNAIGCSEALALKGVQFEFNSARLTGTSHEYLSKVAEKLRLHKNTKLEVSGHTDNVGSNRYNMRLSQRRAEAVRNFLVSRGVNGNNLRAVGYGEEKPITSNSTEAGRAMNRRVELNVIDQ</sequence>
<dbReference type="PRINTS" id="PR01021">
    <property type="entry name" value="OMPADOMAIN"/>
</dbReference>
<evidence type="ECO:0000256" key="5">
    <source>
        <dbReference type="PROSITE-ProRule" id="PRU00473"/>
    </source>
</evidence>
<keyword evidence="9" id="KW-1185">Reference proteome</keyword>
<gene>
    <name evidence="8" type="ORF">B9G39_02625</name>
</gene>
<keyword evidence="4" id="KW-0998">Cell outer membrane</keyword>
<comment type="caution">
    <text evidence="8">The sequence shown here is derived from an EMBL/GenBank/DDBJ whole genome shotgun (WGS) entry which is preliminary data.</text>
</comment>
<protein>
    <submittedName>
        <fullName evidence="8">OmpA family protein</fullName>
    </submittedName>
</protein>
<proteinExistence type="predicted"/>
<feature type="chain" id="PRO_5020311707" evidence="6">
    <location>
        <begin position="27"/>
        <end position="279"/>
    </location>
</feature>
<dbReference type="RefSeq" id="WP_027707149.1">
    <property type="nucleotide sequence ID" value="NZ_JAEVHG010000006.1"/>
</dbReference>
<dbReference type="CDD" id="cd07185">
    <property type="entry name" value="OmpA_C-like"/>
    <property type="match status" value="1"/>
</dbReference>
<dbReference type="InterPro" id="IPR036737">
    <property type="entry name" value="OmpA-like_sf"/>
</dbReference>
<evidence type="ECO:0000256" key="6">
    <source>
        <dbReference type="SAM" id="SignalP"/>
    </source>
</evidence>
<keyword evidence="2 6" id="KW-0732">Signal</keyword>
<name>A0A4P9VGY2_9GAMM</name>
<dbReference type="Gene3D" id="4.10.1080.10">
    <property type="entry name" value="TSP type-3 repeat"/>
    <property type="match status" value="1"/>
</dbReference>
<keyword evidence="3 5" id="KW-0472">Membrane</keyword>
<evidence type="ECO:0000256" key="4">
    <source>
        <dbReference type="ARBA" id="ARBA00023237"/>
    </source>
</evidence>
<dbReference type="InterPro" id="IPR006665">
    <property type="entry name" value="OmpA-like"/>
</dbReference>
<dbReference type="PANTHER" id="PTHR30329">
    <property type="entry name" value="STATOR ELEMENT OF FLAGELLAR MOTOR COMPLEX"/>
    <property type="match status" value="1"/>
</dbReference>
<dbReference type="InterPro" id="IPR006690">
    <property type="entry name" value="OMPA-like_CS"/>
</dbReference>
<dbReference type="PROSITE" id="PS51257">
    <property type="entry name" value="PROKAR_LIPOPROTEIN"/>
    <property type="match status" value="1"/>
</dbReference>